<dbReference type="HOGENOM" id="CLU_3007800_0_0_9"/>
<dbReference type="Proteomes" id="UP000015500">
    <property type="component" value="Chromosome"/>
</dbReference>
<dbReference type="KEGG" id="gjf:M493_04480"/>
<reference evidence="2 3" key="1">
    <citation type="journal article" date="2014" name="Genome Announc.">
        <title>Complete Genome Sequence of the Thermophilic Polychlorinated Biphenyl Degrader Geobacillus sp. Strain JF8 (NBRC 109937).</title>
        <authorList>
            <person name="Shintani M."/>
            <person name="Ohtsubo Y."/>
            <person name="Fukuda K."/>
            <person name="Hosoyama A."/>
            <person name="Ohji S."/>
            <person name="Yamazoe A."/>
            <person name="Fujita N."/>
            <person name="Nagata Y."/>
            <person name="Tsuda M."/>
            <person name="Hatta T."/>
            <person name="Kimbara K."/>
        </authorList>
    </citation>
    <scope>NUCLEOTIDE SEQUENCE [LARGE SCALE GENOMIC DNA]</scope>
    <source>
        <strain evidence="2 3">JF8</strain>
    </source>
</reference>
<evidence type="ECO:0000256" key="1">
    <source>
        <dbReference type="SAM" id="MobiDB-lite"/>
    </source>
</evidence>
<dbReference type="AlphaFoldDB" id="S6A0K8"/>
<gene>
    <name evidence="2" type="ORF">M493_04480</name>
</gene>
<feature type="compositionally biased region" description="Basic and acidic residues" evidence="1">
    <location>
        <begin position="21"/>
        <end position="30"/>
    </location>
</feature>
<keyword evidence="3" id="KW-1185">Reference proteome</keyword>
<feature type="region of interest" description="Disordered" evidence="1">
    <location>
        <begin position="1"/>
        <end position="30"/>
    </location>
</feature>
<protein>
    <submittedName>
        <fullName evidence="2">Uncharacterized protein</fullName>
    </submittedName>
</protein>
<accession>S6A0K8</accession>
<dbReference type="EMBL" id="CP006254">
    <property type="protein sequence ID" value="AGT31201.1"/>
    <property type="molecule type" value="Genomic_DNA"/>
</dbReference>
<proteinExistence type="predicted"/>
<organism evidence="2 3">
    <name type="scientific">Geobacillus genomosp. 3</name>
    <dbReference type="NCBI Taxonomy" id="1921421"/>
    <lineage>
        <taxon>Bacteria</taxon>
        <taxon>Bacillati</taxon>
        <taxon>Bacillota</taxon>
        <taxon>Bacilli</taxon>
        <taxon>Bacillales</taxon>
        <taxon>Anoxybacillaceae</taxon>
        <taxon>Geobacillus</taxon>
    </lineage>
</organism>
<evidence type="ECO:0000313" key="3">
    <source>
        <dbReference type="Proteomes" id="UP000015500"/>
    </source>
</evidence>
<evidence type="ECO:0000313" key="2">
    <source>
        <dbReference type="EMBL" id="AGT31201.1"/>
    </source>
</evidence>
<dbReference type="STRING" id="1921421.M493_04480"/>
<sequence>MSRWERNVGWRSPTNMIEDGENGHLRSEGKRKGSLCAACRSANKHESLEALPLSKA</sequence>
<name>S6A0K8_GEOG3</name>